<dbReference type="NCBIfam" id="TIGR01730">
    <property type="entry name" value="RND_mfp"/>
    <property type="match status" value="1"/>
</dbReference>
<evidence type="ECO:0000259" key="4">
    <source>
        <dbReference type="Pfam" id="PF25954"/>
    </source>
</evidence>
<dbReference type="AlphaFoldDB" id="A0A290SF06"/>
<feature type="domain" description="CusB-like beta-barrel" evidence="4">
    <location>
        <begin position="303"/>
        <end position="374"/>
    </location>
</feature>
<evidence type="ECO:0000256" key="2">
    <source>
        <dbReference type="ARBA" id="ARBA00022448"/>
    </source>
</evidence>
<dbReference type="PANTHER" id="PTHR30097">
    <property type="entry name" value="CATION EFFLUX SYSTEM PROTEIN CUSB"/>
    <property type="match status" value="1"/>
</dbReference>
<dbReference type="SUPFAM" id="SSF111369">
    <property type="entry name" value="HlyD-like secretion proteins"/>
    <property type="match status" value="1"/>
</dbReference>
<organism evidence="6 7">
    <name type="scientific">Pseudoalteromonas arctica A 37-1-2</name>
    <dbReference type="NCBI Taxonomy" id="1117313"/>
    <lineage>
        <taxon>Bacteria</taxon>
        <taxon>Pseudomonadati</taxon>
        <taxon>Pseudomonadota</taxon>
        <taxon>Gammaproteobacteria</taxon>
        <taxon>Alteromonadales</taxon>
        <taxon>Pseudoalteromonadaceae</taxon>
        <taxon>Pseudoalteromonas</taxon>
    </lineage>
</organism>
<name>A0A290SF06_9GAMM</name>
<dbReference type="Pfam" id="PF25973">
    <property type="entry name" value="BSH_CzcB"/>
    <property type="match status" value="1"/>
</dbReference>
<dbReference type="InterPro" id="IPR058647">
    <property type="entry name" value="BSH_CzcB-like"/>
</dbReference>
<dbReference type="Gene3D" id="2.40.30.170">
    <property type="match status" value="1"/>
</dbReference>
<dbReference type="InterPro" id="IPR058792">
    <property type="entry name" value="Beta-barrel_RND_2"/>
</dbReference>
<evidence type="ECO:0000313" key="6">
    <source>
        <dbReference type="EMBL" id="ATC89060.1"/>
    </source>
</evidence>
<dbReference type="InterPro" id="IPR006143">
    <property type="entry name" value="RND_pump_MFP"/>
</dbReference>
<feature type="region of interest" description="Disordered" evidence="3">
    <location>
        <begin position="67"/>
        <end position="128"/>
    </location>
</feature>
<gene>
    <name evidence="6" type="ORF">PARC_p0102</name>
</gene>
<evidence type="ECO:0000313" key="7">
    <source>
        <dbReference type="Proteomes" id="UP000016505"/>
    </source>
</evidence>
<evidence type="ECO:0000259" key="5">
    <source>
        <dbReference type="Pfam" id="PF25973"/>
    </source>
</evidence>
<sequence length="456" mass="49823">MLQNLELKMKNKITDKTSHKIVKKIKLITLSSLFTGLAVVSTTALSYNDAALEKTPAVEQSIVLKTDHDHDSESEEVHDESGHEHGSDESKDDHAAEEKSDDGHDHGSETASKETAEEEHEEGISFSPEKMALANIKVTNLKPAIFAKSIYAPGEIKANGYTSYIVSSRTESVVISRHAILGEHVTKGQSLVTLFSESMAEAQAQYRVAYSEWQRTKKLGLGTVSESRLLASETDYISAYGRLTAFGLTKAAIKDIVKNNSSNLGEYTLVAQRSGVVLSDDFSQGQRVPAGEKIMVLADEKDLWVEARVSPNKKLSLPIGTIAKVEFAGQVHVAKVIQEAHTIDPSTRTRIVRLSVENTDDSLHSGMFVNVNFQFDTQSPVMAVPETALMRGADGDWTVFVEDHSGEFKAVEVELGQPLGNYRQIIGIEPNTRLVTKGAFFVASEIAKGGFDPHGH</sequence>
<dbReference type="InterPro" id="IPR051909">
    <property type="entry name" value="MFP_Cation_Efflux"/>
</dbReference>
<dbReference type="EMBL" id="CP011027">
    <property type="protein sequence ID" value="ATC89060.1"/>
    <property type="molecule type" value="Genomic_DNA"/>
</dbReference>
<dbReference type="GO" id="GO:0046914">
    <property type="term" value="F:transition metal ion binding"/>
    <property type="evidence" value="ECO:0007669"/>
    <property type="project" value="TreeGrafter"/>
</dbReference>
<comment type="similarity">
    <text evidence="1">Belongs to the membrane fusion protein (MFP) (TC 8.A.1) family.</text>
</comment>
<keyword evidence="2" id="KW-0813">Transport</keyword>
<dbReference type="GO" id="GO:0022857">
    <property type="term" value="F:transmembrane transporter activity"/>
    <property type="evidence" value="ECO:0007669"/>
    <property type="project" value="InterPro"/>
</dbReference>
<dbReference type="Gene3D" id="1.10.287.470">
    <property type="entry name" value="Helix hairpin bin"/>
    <property type="match status" value="1"/>
</dbReference>
<feature type="domain" description="CzcB-like barrel-sandwich hybrid" evidence="5">
    <location>
        <begin position="165"/>
        <end position="299"/>
    </location>
</feature>
<protein>
    <submittedName>
        <fullName evidence="6">Uncharacterized protein</fullName>
    </submittedName>
</protein>
<geneLocation type="plasmid" evidence="6">
    <name>unnamed</name>
</geneLocation>
<feature type="compositionally biased region" description="Basic and acidic residues" evidence="3">
    <location>
        <begin position="79"/>
        <end position="115"/>
    </location>
</feature>
<dbReference type="Proteomes" id="UP000016505">
    <property type="component" value="Plasmid unnamed"/>
</dbReference>
<dbReference type="GO" id="GO:0030288">
    <property type="term" value="C:outer membrane-bounded periplasmic space"/>
    <property type="evidence" value="ECO:0007669"/>
    <property type="project" value="TreeGrafter"/>
</dbReference>
<evidence type="ECO:0000256" key="1">
    <source>
        <dbReference type="ARBA" id="ARBA00009477"/>
    </source>
</evidence>
<dbReference type="KEGG" id="part:PARC_p0102"/>
<dbReference type="GO" id="GO:0015679">
    <property type="term" value="P:plasma membrane copper ion transport"/>
    <property type="evidence" value="ECO:0007669"/>
    <property type="project" value="TreeGrafter"/>
</dbReference>
<accession>A0A290SF06</accession>
<proteinExistence type="inferred from homology"/>
<reference evidence="6 7" key="1">
    <citation type="journal article" date="2012" name="J. Bacteriol.">
        <title>Genome sequences of type strains of seven species of the marine bacterium Pseudoalteromonas.</title>
        <authorList>
            <person name="Xie B.B."/>
            <person name="Shu Y.L."/>
            <person name="Qin Q.L."/>
            <person name="Rong J.C."/>
            <person name="Zhang X.Y."/>
            <person name="Chen X.L."/>
            <person name="Shi M."/>
            <person name="He H.L."/>
            <person name="Zhou B.C."/>
            <person name="Zhang Y.Z."/>
        </authorList>
    </citation>
    <scope>NUCLEOTIDE SEQUENCE [LARGE SCALE GENOMIC DNA]</scope>
    <source>
        <strain evidence="6 7">A 37-1-2</strain>
        <plasmid evidence="6 7">unnamed</plasmid>
    </source>
</reference>
<evidence type="ECO:0000256" key="3">
    <source>
        <dbReference type="SAM" id="MobiDB-lite"/>
    </source>
</evidence>
<dbReference type="PANTHER" id="PTHR30097:SF15">
    <property type="entry name" value="CATION EFFLUX SYSTEM PROTEIN CUSB"/>
    <property type="match status" value="1"/>
</dbReference>
<dbReference type="Gene3D" id="2.40.50.100">
    <property type="match status" value="1"/>
</dbReference>
<dbReference type="GO" id="GO:0016020">
    <property type="term" value="C:membrane"/>
    <property type="evidence" value="ECO:0007669"/>
    <property type="project" value="InterPro"/>
</dbReference>
<dbReference type="GO" id="GO:0060003">
    <property type="term" value="P:copper ion export"/>
    <property type="evidence" value="ECO:0007669"/>
    <property type="project" value="TreeGrafter"/>
</dbReference>
<dbReference type="Pfam" id="PF25954">
    <property type="entry name" value="Beta-barrel_RND_2"/>
    <property type="match status" value="1"/>
</dbReference>
<keyword evidence="6" id="KW-0614">Plasmid</keyword>
<dbReference type="Gene3D" id="2.40.420.20">
    <property type="match status" value="1"/>
</dbReference>